<evidence type="ECO:0000256" key="1">
    <source>
        <dbReference type="SAM" id="MobiDB-lite"/>
    </source>
</evidence>
<keyword evidence="3" id="KW-1185">Reference proteome</keyword>
<evidence type="ECO:0000313" key="2">
    <source>
        <dbReference type="EMBL" id="KAL2558764.1"/>
    </source>
</evidence>
<name>A0ABD1X9W5_9LAMI</name>
<organism evidence="2 3">
    <name type="scientific">Forsythia ovata</name>
    <dbReference type="NCBI Taxonomy" id="205694"/>
    <lineage>
        <taxon>Eukaryota</taxon>
        <taxon>Viridiplantae</taxon>
        <taxon>Streptophyta</taxon>
        <taxon>Embryophyta</taxon>
        <taxon>Tracheophyta</taxon>
        <taxon>Spermatophyta</taxon>
        <taxon>Magnoliopsida</taxon>
        <taxon>eudicotyledons</taxon>
        <taxon>Gunneridae</taxon>
        <taxon>Pentapetalae</taxon>
        <taxon>asterids</taxon>
        <taxon>lamiids</taxon>
        <taxon>Lamiales</taxon>
        <taxon>Oleaceae</taxon>
        <taxon>Forsythieae</taxon>
        <taxon>Forsythia</taxon>
    </lineage>
</organism>
<dbReference type="AlphaFoldDB" id="A0ABD1X9W5"/>
<dbReference type="Proteomes" id="UP001604277">
    <property type="component" value="Unassembled WGS sequence"/>
</dbReference>
<proteinExistence type="predicted"/>
<dbReference type="EMBL" id="JBFOLJ010000001">
    <property type="protein sequence ID" value="KAL2558764.1"/>
    <property type="molecule type" value="Genomic_DNA"/>
</dbReference>
<reference evidence="3" key="1">
    <citation type="submission" date="2024-07" db="EMBL/GenBank/DDBJ databases">
        <title>Two chromosome-level genome assemblies of Korean endemic species Abeliophyllum distichum and Forsythia ovata (Oleaceae).</title>
        <authorList>
            <person name="Jang H."/>
        </authorList>
    </citation>
    <scope>NUCLEOTIDE SEQUENCE [LARGE SCALE GENOMIC DNA]</scope>
</reference>
<feature type="region of interest" description="Disordered" evidence="1">
    <location>
        <begin position="1"/>
        <end position="21"/>
    </location>
</feature>
<sequence length="133" mass="15669">MNEAPEYGEFENLPHGQKVRESDTYYSDFEELRSLDSKDEEGRTFRKRTRVDAFNPRIDIDELRFKTGKSFTDELGRDVDESRSDGREATTTLTWGGNDADWRKIAFCTSNREDGSMPPMSFSHRPWKRQRYL</sequence>
<protein>
    <submittedName>
        <fullName evidence="2">Uncharacterized protein</fullName>
    </submittedName>
</protein>
<evidence type="ECO:0000313" key="3">
    <source>
        <dbReference type="Proteomes" id="UP001604277"/>
    </source>
</evidence>
<comment type="caution">
    <text evidence="2">The sequence shown here is derived from an EMBL/GenBank/DDBJ whole genome shotgun (WGS) entry which is preliminary data.</text>
</comment>
<gene>
    <name evidence="2" type="ORF">Fot_03503</name>
</gene>
<feature type="region of interest" description="Disordered" evidence="1">
    <location>
        <begin position="113"/>
        <end position="133"/>
    </location>
</feature>
<accession>A0ABD1X9W5</accession>